<keyword evidence="2" id="KW-0812">Transmembrane</keyword>
<sequence>MPSPTIIAATILVLVAVFAGYIYVVGLPPELKRDLERKALRTMGENKASYMFKSQLDSIPDGPGGSSQELKDVKKGLGDVGGSVLQNPLGETVGETGDEATRPLTGR</sequence>
<keyword evidence="2" id="KW-1133">Transmembrane helix</keyword>
<evidence type="ECO:0000313" key="3">
    <source>
        <dbReference type="EMBL" id="USW54383.1"/>
    </source>
</evidence>
<dbReference type="Proteomes" id="UP001056384">
    <property type="component" value="Chromosome 6"/>
</dbReference>
<gene>
    <name evidence="3" type="ORF">Slin15195_G077020</name>
</gene>
<name>A0A9Q9AWD2_9PEZI</name>
<evidence type="ECO:0000313" key="4">
    <source>
        <dbReference type="Proteomes" id="UP001056384"/>
    </source>
</evidence>
<keyword evidence="2" id="KW-0472">Membrane</keyword>
<feature type="transmembrane region" description="Helical" evidence="2">
    <location>
        <begin position="6"/>
        <end position="27"/>
    </location>
</feature>
<dbReference type="AlphaFoldDB" id="A0A9Q9AWD2"/>
<accession>A0A9Q9AWD2</accession>
<reference evidence="3" key="1">
    <citation type="submission" date="2022-06" db="EMBL/GenBank/DDBJ databases">
        <title>Complete genome sequences of two strains of the flax pathogen Septoria linicola.</title>
        <authorList>
            <person name="Lapalu N."/>
            <person name="Simon A."/>
            <person name="Demenou B."/>
            <person name="Paumier D."/>
            <person name="Guillot M.-P."/>
            <person name="Gout L."/>
            <person name="Valade R."/>
        </authorList>
    </citation>
    <scope>NUCLEOTIDE SEQUENCE</scope>
    <source>
        <strain evidence="3">SE15195</strain>
    </source>
</reference>
<proteinExistence type="predicted"/>
<feature type="region of interest" description="Disordered" evidence="1">
    <location>
        <begin position="54"/>
        <end position="107"/>
    </location>
</feature>
<dbReference type="OrthoDB" id="3001700at2759"/>
<protein>
    <submittedName>
        <fullName evidence="3">Uncharacterized protein</fullName>
    </submittedName>
</protein>
<organism evidence="3 4">
    <name type="scientific">Septoria linicola</name>
    <dbReference type="NCBI Taxonomy" id="215465"/>
    <lineage>
        <taxon>Eukaryota</taxon>
        <taxon>Fungi</taxon>
        <taxon>Dikarya</taxon>
        <taxon>Ascomycota</taxon>
        <taxon>Pezizomycotina</taxon>
        <taxon>Dothideomycetes</taxon>
        <taxon>Dothideomycetidae</taxon>
        <taxon>Mycosphaerellales</taxon>
        <taxon>Mycosphaerellaceae</taxon>
        <taxon>Septoria</taxon>
    </lineage>
</organism>
<evidence type="ECO:0000256" key="2">
    <source>
        <dbReference type="SAM" id="Phobius"/>
    </source>
</evidence>
<evidence type="ECO:0000256" key="1">
    <source>
        <dbReference type="SAM" id="MobiDB-lite"/>
    </source>
</evidence>
<keyword evidence="4" id="KW-1185">Reference proteome</keyword>
<dbReference type="EMBL" id="CP099423">
    <property type="protein sequence ID" value="USW54383.1"/>
    <property type="molecule type" value="Genomic_DNA"/>
</dbReference>